<reference evidence="1 2" key="1">
    <citation type="submission" date="2016-04" db="EMBL/GenBank/DDBJ databases">
        <title>A degradative enzymes factory behind the ericoid mycorrhizal symbiosis.</title>
        <authorList>
            <consortium name="DOE Joint Genome Institute"/>
            <person name="Martino E."/>
            <person name="Morin E."/>
            <person name="Grelet G."/>
            <person name="Kuo A."/>
            <person name="Kohler A."/>
            <person name="Daghino S."/>
            <person name="Barry K."/>
            <person name="Choi C."/>
            <person name="Cichocki N."/>
            <person name="Clum A."/>
            <person name="Copeland A."/>
            <person name="Hainaut M."/>
            <person name="Haridas S."/>
            <person name="Labutti K."/>
            <person name="Lindquist E."/>
            <person name="Lipzen A."/>
            <person name="Khouja H.-R."/>
            <person name="Murat C."/>
            <person name="Ohm R."/>
            <person name="Olson A."/>
            <person name="Spatafora J."/>
            <person name="Veneault-Fourrey C."/>
            <person name="Henrissat B."/>
            <person name="Grigoriev I."/>
            <person name="Martin F."/>
            <person name="Perotto S."/>
        </authorList>
    </citation>
    <scope>NUCLEOTIDE SEQUENCE [LARGE SCALE GENOMIC DNA]</scope>
    <source>
        <strain evidence="1 2">E</strain>
    </source>
</reference>
<dbReference type="InParanoid" id="A0A2J6T431"/>
<protein>
    <submittedName>
        <fullName evidence="1">Uncharacterized protein</fullName>
    </submittedName>
</protein>
<sequence length="144" mass="16448">MQWQLLCHHRISERRTSPYFYARYPKVVFEGASAQRLTQYLFQSCLTRYRRFRRRAASPSLRGNVPASPVGCFGTALAATGAARHALVQSKCLQIIDRDRRDHSSQTNTTAPSLFSQLHRGPLLLRYLSHDQACTSRRFHGPEG</sequence>
<dbReference type="EMBL" id="KZ613843">
    <property type="protein sequence ID" value="PMD57784.1"/>
    <property type="molecule type" value="Genomic_DNA"/>
</dbReference>
<evidence type="ECO:0000313" key="1">
    <source>
        <dbReference type="EMBL" id="PMD57784.1"/>
    </source>
</evidence>
<name>A0A2J6T431_9HELO</name>
<accession>A0A2J6T431</accession>
<organism evidence="1 2">
    <name type="scientific">Hyaloscypha bicolor E</name>
    <dbReference type="NCBI Taxonomy" id="1095630"/>
    <lineage>
        <taxon>Eukaryota</taxon>
        <taxon>Fungi</taxon>
        <taxon>Dikarya</taxon>
        <taxon>Ascomycota</taxon>
        <taxon>Pezizomycotina</taxon>
        <taxon>Leotiomycetes</taxon>
        <taxon>Helotiales</taxon>
        <taxon>Hyaloscyphaceae</taxon>
        <taxon>Hyaloscypha</taxon>
        <taxon>Hyaloscypha bicolor</taxon>
    </lineage>
</organism>
<evidence type="ECO:0000313" key="2">
    <source>
        <dbReference type="Proteomes" id="UP000235371"/>
    </source>
</evidence>
<dbReference type="AlphaFoldDB" id="A0A2J6T431"/>
<proteinExistence type="predicted"/>
<dbReference type="Proteomes" id="UP000235371">
    <property type="component" value="Unassembled WGS sequence"/>
</dbReference>
<gene>
    <name evidence="1" type="ORF">K444DRAFT_24347</name>
</gene>
<dbReference type="RefSeq" id="XP_024734688.1">
    <property type="nucleotide sequence ID" value="XM_024871306.1"/>
</dbReference>
<keyword evidence="2" id="KW-1185">Reference proteome</keyword>
<dbReference type="GeneID" id="36579388"/>